<evidence type="ECO:0000256" key="1">
    <source>
        <dbReference type="SAM" id="MobiDB-lite"/>
    </source>
</evidence>
<dbReference type="GeneID" id="10220729"/>
<keyword evidence="2" id="KW-0496">Mitochondrion</keyword>
<evidence type="ECO:0000313" key="2">
    <source>
        <dbReference type="EMBL" id="CBJ14067.1"/>
    </source>
</evidence>
<feature type="region of interest" description="Disordered" evidence="1">
    <location>
        <begin position="1"/>
        <end position="29"/>
    </location>
</feature>
<dbReference type="EMBL" id="FP885871">
    <property type="protein sequence ID" value="CBJ20724.1"/>
    <property type="molecule type" value="Genomic_DNA"/>
</dbReference>
<dbReference type="EMBL" id="FP885845">
    <property type="protein sequence ID" value="CBJ17557.1"/>
    <property type="molecule type" value="Genomic_DNA"/>
</dbReference>
<evidence type="ECO:0000313" key="3">
    <source>
        <dbReference type="EMBL" id="CBJ20724.1"/>
    </source>
</evidence>
<gene>
    <name evidence="2" type="primary">orf105b</name>
</gene>
<proteinExistence type="predicted"/>
<name>E6ZE52_BETVM</name>
<organism evidence="2">
    <name type="scientific">Beta vulgaris subsp. maritima</name>
    <name type="common">Sea beet</name>
    <name type="synonym">Beta maritima</name>
    <dbReference type="NCBI Taxonomy" id="350892"/>
    <lineage>
        <taxon>Eukaryota</taxon>
        <taxon>Viridiplantae</taxon>
        <taxon>Streptophyta</taxon>
        <taxon>Embryophyta</taxon>
        <taxon>Tracheophyta</taxon>
        <taxon>Spermatophyta</taxon>
        <taxon>Magnoliopsida</taxon>
        <taxon>eudicotyledons</taxon>
        <taxon>Gunneridae</taxon>
        <taxon>Pentapetalae</taxon>
        <taxon>Caryophyllales</taxon>
        <taxon>Chenopodiaceae</taxon>
        <taxon>Betoideae</taxon>
        <taxon>Beta</taxon>
    </lineage>
</organism>
<dbReference type="RefSeq" id="YP_004222336.1">
    <property type="nucleotide sequence ID" value="NC_015099.1"/>
</dbReference>
<reference evidence="2" key="1">
    <citation type="submission" date="2010-11" db="EMBL/GenBank/DDBJ databases">
        <authorList>
            <person name="Genoscope - CEA"/>
        </authorList>
    </citation>
    <scope>NUCLEOTIDE SEQUENCE</scope>
</reference>
<accession>E6ZE52</accession>
<dbReference type="AlphaFoldDB" id="E6ZE52"/>
<dbReference type="EMBL" id="FQ014226">
    <property type="protein sequence ID" value="CBL51972.1"/>
    <property type="molecule type" value="Genomic_DNA"/>
</dbReference>
<protein>
    <submittedName>
        <fullName evidence="3">Uncharacterized protein orf105b</fullName>
    </submittedName>
</protein>
<sequence length="105" mass="11640">MKRQGTMHSPRAGLSRVRSPIRSTSDRFTEQGVKQGPGYLWKNLAEVSIVFNSAGWLVGRIAFCHLSFLSLSSLSKESRKKSNFWLATSWARVSGLEKASPVVVS</sequence>
<reference evidence="2" key="2">
    <citation type="journal article" date="2011" name="Genome Biol. Evol.">
        <title>Structural and content diversity of mitochondrial genome in beet: a comparative genomic analysis.</title>
        <authorList>
            <person name="Darracq A."/>
            <person name="Varre J.S."/>
            <person name="Marechal-Drouard L."/>
            <person name="Courseaux A."/>
            <person name="Saumitou-Laprade P."/>
            <person name="Oztas S."/>
            <person name="Vacherie B."/>
            <person name="Barbe V.and.Touzet.P."/>
        </authorList>
    </citation>
    <scope>NUCLEOTIDE SEQUENCE</scope>
</reference>
<dbReference type="EMBL" id="FP885834">
    <property type="protein sequence ID" value="CBJ14067.1"/>
    <property type="molecule type" value="Genomic_DNA"/>
</dbReference>
<geneLocation type="mitochondrion" evidence="2"/>